<evidence type="ECO:0000313" key="1">
    <source>
        <dbReference type="EMBL" id="KAI0030474.1"/>
    </source>
</evidence>
<gene>
    <name evidence="1" type="ORF">K488DRAFT_72162</name>
</gene>
<keyword evidence="1" id="KW-0378">Hydrolase</keyword>
<comment type="caution">
    <text evidence="1">The sequence shown here is derived from an EMBL/GenBank/DDBJ whole genome shotgun (WGS) entry which is preliminary data.</text>
</comment>
<evidence type="ECO:0000313" key="2">
    <source>
        <dbReference type="Proteomes" id="UP000814128"/>
    </source>
</evidence>
<protein>
    <submittedName>
        <fullName evidence="1">Endonuclease/exonuclease/phosphatase</fullName>
    </submittedName>
</protein>
<dbReference type="Proteomes" id="UP000814128">
    <property type="component" value="Unassembled WGS sequence"/>
</dbReference>
<dbReference type="EMBL" id="MU273620">
    <property type="protein sequence ID" value="KAI0030474.1"/>
    <property type="molecule type" value="Genomic_DNA"/>
</dbReference>
<sequence>MQRFRFLRPEIVVSLRPTEYSRATLTGRAVESESDGKESSLASRGLWPALVVLVAHAEENIESGCIFVYRTGEPDAYGGPAPLALQNIFPIHSGFSAGISQPEAVIVPAAPIATPIAVQGTGSYSSYNFPVRNIAFSAKGAPNGTVQATATETGFRGSCPTVGILARGSQVIRVGTFNVNGKLPSQDLSSWISGAVPTSLSPSGSSRWDALIPPLKEISPFSVGGVVKLSPEDTNTSPVDEKLPAIEDLASKQLVGMLIMVLVKREFKQRFVARSSAVGAGLMGVMGNKGAVALRLSYHPPPTESAPEPIPLALTFVDAHLAAFDEMLDRRNSDFREIGRRLELGPCSEYMCPPAEDPARTGPPMLGVYASDVLIWMLACGADFRLQGDLNYRIELPSLDIRQILSTQRVEEAAELLQKFDQLSSAIKTGKAFEDFEEEPIAFLPTYRFSEGLVADSLGYDLKRKPAWTDRILYMTSKAVQLRQLTYTSHPNITFSDHRPVAANFIAHVGICAYMFVGYSAKRGGKIPSIDAMALDATAHSLFESVAEIDPEELDDLPTLALDNAIFDLGDVSYDTPVVRVTTVSNTGKGFLLPSETVEVTFTIRVTSASAEPLNLRAENLVATLILHTVLGKDHFIALSGNYLPTCFGNSLHTLARLTRPIRAGARPELVPPAQAIHAPREVSALVNWLLANGVERVALDTGAELPAPPPDAASSADAHACAVGATLFALLGALRAPLMPRALHARCAEARDREAAFAVLASLPPANVNTWLTVTSCLHLYCMGDTTHQAREEPQREGAGPGRLSEGSSTSPRRLSRAERIAATWTPVLLRDDDDDGPVSAPVSVLDKRRFVMLFVDPSG</sequence>
<reference evidence="1" key="2">
    <citation type="journal article" date="2022" name="New Phytol.">
        <title>Evolutionary transition to the ectomycorrhizal habit in the genomes of a hyperdiverse lineage of mushroom-forming fungi.</title>
        <authorList>
            <person name="Looney B."/>
            <person name="Miyauchi S."/>
            <person name="Morin E."/>
            <person name="Drula E."/>
            <person name="Courty P.E."/>
            <person name="Kohler A."/>
            <person name="Kuo A."/>
            <person name="LaButti K."/>
            <person name="Pangilinan J."/>
            <person name="Lipzen A."/>
            <person name="Riley R."/>
            <person name="Andreopoulos W."/>
            <person name="He G."/>
            <person name="Johnson J."/>
            <person name="Nolan M."/>
            <person name="Tritt A."/>
            <person name="Barry K.W."/>
            <person name="Grigoriev I.V."/>
            <person name="Nagy L.G."/>
            <person name="Hibbett D."/>
            <person name="Henrissat B."/>
            <person name="Matheny P.B."/>
            <person name="Labbe J."/>
            <person name="Martin F.M."/>
        </authorList>
    </citation>
    <scope>NUCLEOTIDE SEQUENCE</scope>
    <source>
        <strain evidence="1">EC-137</strain>
    </source>
</reference>
<reference evidence="1" key="1">
    <citation type="submission" date="2021-02" db="EMBL/GenBank/DDBJ databases">
        <authorList>
            <consortium name="DOE Joint Genome Institute"/>
            <person name="Ahrendt S."/>
            <person name="Looney B.P."/>
            <person name="Miyauchi S."/>
            <person name="Morin E."/>
            <person name="Drula E."/>
            <person name="Courty P.E."/>
            <person name="Chicoki N."/>
            <person name="Fauchery L."/>
            <person name="Kohler A."/>
            <person name="Kuo A."/>
            <person name="Labutti K."/>
            <person name="Pangilinan J."/>
            <person name="Lipzen A."/>
            <person name="Riley R."/>
            <person name="Andreopoulos W."/>
            <person name="He G."/>
            <person name="Johnson J."/>
            <person name="Barry K.W."/>
            <person name="Grigoriev I.V."/>
            <person name="Nagy L."/>
            <person name="Hibbett D."/>
            <person name="Henrissat B."/>
            <person name="Matheny P.B."/>
            <person name="Labbe J."/>
            <person name="Martin F."/>
        </authorList>
    </citation>
    <scope>NUCLEOTIDE SEQUENCE</scope>
    <source>
        <strain evidence="1">EC-137</strain>
    </source>
</reference>
<organism evidence="1 2">
    <name type="scientific">Vararia minispora EC-137</name>
    <dbReference type="NCBI Taxonomy" id="1314806"/>
    <lineage>
        <taxon>Eukaryota</taxon>
        <taxon>Fungi</taxon>
        <taxon>Dikarya</taxon>
        <taxon>Basidiomycota</taxon>
        <taxon>Agaricomycotina</taxon>
        <taxon>Agaricomycetes</taxon>
        <taxon>Russulales</taxon>
        <taxon>Lachnocladiaceae</taxon>
        <taxon>Vararia</taxon>
    </lineage>
</organism>
<proteinExistence type="predicted"/>
<accession>A0ACB8QF86</accession>
<keyword evidence="2" id="KW-1185">Reference proteome</keyword>
<keyword evidence="1" id="KW-0255">Endonuclease</keyword>
<name>A0ACB8QF86_9AGAM</name>
<keyword evidence="1" id="KW-0540">Nuclease</keyword>